<evidence type="ECO:0000313" key="1">
    <source>
        <dbReference type="EnsemblMetazoa" id="ACOM029923-PA.1"/>
    </source>
</evidence>
<sequence>MAFDPSLQPSLGAAYFRLPAPVPTRRRFASCPTTVSSTASFAPPSPMAIFCIRARNFCFNTSRSSFSWSRCSRSRSRNVSNSFSMYSIWLRLNVSLCCFCISQIRNSRPSMFSAVSFLRFGAGGWAGCSGADEAFEVLGPATGSSPNLRFFHLCSIWRASRFAPVPPRRCISYSIWRYIWPFRLLMVPSRKDTQLVRMMSSSSAVSARDQALRFVIFVKGPGCGKRRRENWRFSRVGSFASRCASSSFCRCTSGGARMYGWQSHGEERSLVVGQILLLELRYDGAELGDRVAAGKLLPQGGIRFQVHPVDGMRNMIS</sequence>
<reference evidence="1" key="1">
    <citation type="submission" date="2022-08" db="UniProtKB">
        <authorList>
            <consortium name="EnsemblMetazoa"/>
        </authorList>
    </citation>
    <scope>IDENTIFICATION</scope>
</reference>
<proteinExistence type="predicted"/>
<dbReference type="EnsemblMetazoa" id="ACOM029923-RA">
    <property type="protein sequence ID" value="ACOM029923-PA.1"/>
    <property type="gene ID" value="ACOM029923"/>
</dbReference>
<protein>
    <submittedName>
        <fullName evidence="1">Uncharacterized protein</fullName>
    </submittedName>
</protein>
<dbReference type="Proteomes" id="UP000075882">
    <property type="component" value="Unassembled WGS sequence"/>
</dbReference>
<dbReference type="AlphaFoldDB" id="A0A8W7PDH4"/>
<organism evidence="1">
    <name type="scientific">Anopheles coluzzii</name>
    <name type="common">African malaria mosquito</name>
    <dbReference type="NCBI Taxonomy" id="1518534"/>
    <lineage>
        <taxon>Eukaryota</taxon>
        <taxon>Metazoa</taxon>
        <taxon>Ecdysozoa</taxon>
        <taxon>Arthropoda</taxon>
        <taxon>Hexapoda</taxon>
        <taxon>Insecta</taxon>
        <taxon>Pterygota</taxon>
        <taxon>Neoptera</taxon>
        <taxon>Endopterygota</taxon>
        <taxon>Diptera</taxon>
        <taxon>Nematocera</taxon>
        <taxon>Culicoidea</taxon>
        <taxon>Culicidae</taxon>
        <taxon>Anophelinae</taxon>
        <taxon>Anopheles</taxon>
    </lineage>
</organism>
<name>A0A8W7PDH4_ANOCL</name>
<accession>A0A8W7PDH4</accession>